<protein>
    <submittedName>
        <fullName evidence="2">Uncharacterized protein</fullName>
    </submittedName>
</protein>
<dbReference type="Proteomes" id="UP000886523">
    <property type="component" value="Unassembled WGS sequence"/>
</dbReference>
<evidence type="ECO:0000256" key="1">
    <source>
        <dbReference type="SAM" id="MobiDB-lite"/>
    </source>
</evidence>
<organism evidence="2 3">
    <name type="scientific">Hydnum rufescens UP504</name>
    <dbReference type="NCBI Taxonomy" id="1448309"/>
    <lineage>
        <taxon>Eukaryota</taxon>
        <taxon>Fungi</taxon>
        <taxon>Dikarya</taxon>
        <taxon>Basidiomycota</taxon>
        <taxon>Agaricomycotina</taxon>
        <taxon>Agaricomycetes</taxon>
        <taxon>Cantharellales</taxon>
        <taxon>Hydnaceae</taxon>
        <taxon>Hydnum</taxon>
    </lineage>
</organism>
<gene>
    <name evidence="2" type="ORF">BS47DRAFT_1365377</name>
</gene>
<evidence type="ECO:0000313" key="2">
    <source>
        <dbReference type="EMBL" id="KAF9509264.1"/>
    </source>
</evidence>
<name>A0A9P6APJ5_9AGAM</name>
<proteinExistence type="predicted"/>
<sequence length="225" mass="25279">MLAKDQSNEVYGDYQMSDKYPAQTSHWNIKMYKGLILQSLEPQYHRECLDRARARTDWSGGCHAGGEGDQHPSSGMKVREEHVDRAQWGNRKLIVNWVRELGTLQELGLRRIAEASEKEKEVNDSLEIDILQFQNELDNVQVPQVGPKVATNGPKLGTVGPKDCKPLGIKDPELDPIMFHIAWDLVRCHNRLTRGNGKSFGGLHRGEITALQVMELGELKGGALE</sequence>
<dbReference type="AlphaFoldDB" id="A0A9P6APJ5"/>
<feature type="region of interest" description="Disordered" evidence="1">
    <location>
        <begin position="60"/>
        <end position="81"/>
    </location>
</feature>
<keyword evidence="3" id="KW-1185">Reference proteome</keyword>
<reference evidence="2" key="1">
    <citation type="journal article" date="2020" name="Nat. Commun.">
        <title>Large-scale genome sequencing of mycorrhizal fungi provides insights into the early evolution of symbiotic traits.</title>
        <authorList>
            <person name="Miyauchi S."/>
            <person name="Kiss E."/>
            <person name="Kuo A."/>
            <person name="Drula E."/>
            <person name="Kohler A."/>
            <person name="Sanchez-Garcia M."/>
            <person name="Morin E."/>
            <person name="Andreopoulos B."/>
            <person name="Barry K.W."/>
            <person name="Bonito G."/>
            <person name="Buee M."/>
            <person name="Carver A."/>
            <person name="Chen C."/>
            <person name="Cichocki N."/>
            <person name="Clum A."/>
            <person name="Culley D."/>
            <person name="Crous P.W."/>
            <person name="Fauchery L."/>
            <person name="Girlanda M."/>
            <person name="Hayes R.D."/>
            <person name="Keri Z."/>
            <person name="LaButti K."/>
            <person name="Lipzen A."/>
            <person name="Lombard V."/>
            <person name="Magnuson J."/>
            <person name="Maillard F."/>
            <person name="Murat C."/>
            <person name="Nolan M."/>
            <person name="Ohm R.A."/>
            <person name="Pangilinan J."/>
            <person name="Pereira M.F."/>
            <person name="Perotto S."/>
            <person name="Peter M."/>
            <person name="Pfister S."/>
            <person name="Riley R."/>
            <person name="Sitrit Y."/>
            <person name="Stielow J.B."/>
            <person name="Szollosi G."/>
            <person name="Zifcakova L."/>
            <person name="Stursova M."/>
            <person name="Spatafora J.W."/>
            <person name="Tedersoo L."/>
            <person name="Vaario L.M."/>
            <person name="Yamada A."/>
            <person name="Yan M."/>
            <person name="Wang P."/>
            <person name="Xu J."/>
            <person name="Bruns T."/>
            <person name="Baldrian P."/>
            <person name="Vilgalys R."/>
            <person name="Dunand C."/>
            <person name="Henrissat B."/>
            <person name="Grigoriev I.V."/>
            <person name="Hibbett D."/>
            <person name="Nagy L.G."/>
            <person name="Martin F.M."/>
        </authorList>
    </citation>
    <scope>NUCLEOTIDE SEQUENCE</scope>
    <source>
        <strain evidence="2">UP504</strain>
    </source>
</reference>
<evidence type="ECO:0000313" key="3">
    <source>
        <dbReference type="Proteomes" id="UP000886523"/>
    </source>
</evidence>
<dbReference type="EMBL" id="MU129039">
    <property type="protein sequence ID" value="KAF9509264.1"/>
    <property type="molecule type" value="Genomic_DNA"/>
</dbReference>
<comment type="caution">
    <text evidence="2">The sequence shown here is derived from an EMBL/GenBank/DDBJ whole genome shotgun (WGS) entry which is preliminary data.</text>
</comment>
<accession>A0A9P6APJ5</accession>